<evidence type="ECO:0000256" key="4">
    <source>
        <dbReference type="ARBA" id="ARBA00016069"/>
    </source>
</evidence>
<dbReference type="PANTHER" id="PTHR10488">
    <property type="entry name" value="GLYCINE AMIDINOTRANSFERASE, MITOCHONDRIAL"/>
    <property type="match status" value="1"/>
</dbReference>
<feature type="active site" evidence="8">
    <location>
        <position position="197"/>
    </location>
</feature>
<evidence type="ECO:0000256" key="1">
    <source>
        <dbReference type="ARBA" id="ARBA00004858"/>
    </source>
</evidence>
<sequence length="365" mass="41456">MRVPASSASTISRAASKPKLIDADDEWSPLKAVIVGRAEHSCFPSEPRHLTRAFVPPRYLDEFRPHNPFPAEIVDNAQWELDNFADVLRQHGVTVYRPDEVDWLKHGGYTGAMPRDRLLTVGNTLIESIPAWQCRQREIELGFSTILSQLSHPEEAAWRVFRQPTLHGRDTIYDGKDRDDFDSTRDWAINNSRPAFDAADFMRLGKHIIGQISHATNQKGVDYLRAVLPEGYTLELIKPDIPNVFHIDTTILPLRKGLLVYNPQYIREDELRGLKALEGWQLHAYPLWPRDPGPPNGPEQYMASRWLVLNGLSLDDKHIFVEEKATEFAGWIKEKFGIEAILLPFAHVNSIGGSFHCATVDLVRG</sequence>
<evidence type="ECO:0000256" key="8">
    <source>
        <dbReference type="PIRSR" id="PIRSR633195-1"/>
    </source>
</evidence>
<organism evidence="9 10">
    <name type="scientific">Akanthomyces muscarius</name>
    <name type="common">Entomopathogenic fungus</name>
    <name type="synonym">Lecanicillium muscarium</name>
    <dbReference type="NCBI Taxonomy" id="2231603"/>
    <lineage>
        <taxon>Eukaryota</taxon>
        <taxon>Fungi</taxon>
        <taxon>Dikarya</taxon>
        <taxon>Ascomycota</taxon>
        <taxon>Pezizomycotina</taxon>
        <taxon>Sordariomycetes</taxon>
        <taxon>Hypocreomycetidae</taxon>
        <taxon>Hypocreales</taxon>
        <taxon>Cordycipitaceae</taxon>
        <taxon>Akanthomyces</taxon>
    </lineage>
</organism>
<evidence type="ECO:0000313" key="10">
    <source>
        <dbReference type="Proteomes" id="UP001144673"/>
    </source>
</evidence>
<dbReference type="EMBL" id="JAJHUN010000001">
    <property type="protein sequence ID" value="KAJ4165811.1"/>
    <property type="molecule type" value="Genomic_DNA"/>
</dbReference>
<protein>
    <recommendedName>
        <fullName evidence="4">Glycine amidinotransferase, mitochondrial</fullName>
        <ecNumber evidence="3">2.1.4.1</ecNumber>
    </recommendedName>
    <alternativeName>
        <fullName evidence="6">L-arginine:glycine amidinotransferase</fullName>
    </alternativeName>
    <alternativeName>
        <fullName evidence="7">Transamidinase</fullName>
    </alternativeName>
</protein>
<dbReference type="GeneID" id="80894585"/>
<evidence type="ECO:0000256" key="7">
    <source>
        <dbReference type="ARBA" id="ARBA00033346"/>
    </source>
</evidence>
<dbReference type="RefSeq" id="XP_056060726.1">
    <property type="nucleotide sequence ID" value="XM_056192513.1"/>
</dbReference>
<keyword evidence="10" id="KW-1185">Reference proteome</keyword>
<evidence type="ECO:0000256" key="5">
    <source>
        <dbReference type="ARBA" id="ARBA00022679"/>
    </source>
</evidence>
<dbReference type="GO" id="GO:0006601">
    <property type="term" value="P:creatine biosynthetic process"/>
    <property type="evidence" value="ECO:0007669"/>
    <property type="project" value="TreeGrafter"/>
</dbReference>
<evidence type="ECO:0000256" key="3">
    <source>
        <dbReference type="ARBA" id="ARBA00012351"/>
    </source>
</evidence>
<dbReference type="CDD" id="cd21113">
    <property type="entry name" value="amidinotransferase-like"/>
    <property type="match status" value="1"/>
</dbReference>
<gene>
    <name evidence="9" type="ORF">LMH87_007426</name>
</gene>
<comment type="similarity">
    <text evidence="2">Belongs to the amidinotransferase family.</text>
</comment>
<comment type="pathway">
    <text evidence="1">Amine and polyamine biosynthesis; creatine biosynthesis; creatine from L-arginine and glycine: step 1/2.</text>
</comment>
<feature type="active site" description="Amidino-cysteine intermediate" evidence="8">
    <location>
        <position position="357"/>
    </location>
</feature>
<evidence type="ECO:0000313" key="9">
    <source>
        <dbReference type="EMBL" id="KAJ4165811.1"/>
    </source>
</evidence>
<dbReference type="GO" id="GO:0015068">
    <property type="term" value="F:glycine amidinotransferase activity"/>
    <property type="evidence" value="ECO:0007669"/>
    <property type="project" value="UniProtKB-EC"/>
</dbReference>
<feature type="active site" evidence="8">
    <location>
        <position position="246"/>
    </location>
</feature>
<dbReference type="PANTHER" id="PTHR10488:SF1">
    <property type="entry name" value="GLYCINE AMIDINOTRANSFERASE, MITOCHONDRIAL"/>
    <property type="match status" value="1"/>
</dbReference>
<accession>A0A9W8QPN6</accession>
<proteinExistence type="inferred from homology"/>
<dbReference type="GO" id="GO:0005758">
    <property type="term" value="C:mitochondrial intermembrane space"/>
    <property type="evidence" value="ECO:0007669"/>
    <property type="project" value="TreeGrafter"/>
</dbReference>
<comment type="caution">
    <text evidence="9">The sequence shown here is derived from an EMBL/GenBank/DDBJ whole genome shotgun (WGS) entry which is preliminary data.</text>
</comment>
<name>A0A9W8QPN6_AKAMU</name>
<dbReference type="Gene3D" id="3.75.10.10">
    <property type="entry name" value="L-arginine/glycine Amidinotransferase, Chain A"/>
    <property type="match status" value="1"/>
</dbReference>
<dbReference type="KEGG" id="amus:LMH87_007426"/>
<reference evidence="9" key="1">
    <citation type="journal article" date="2023" name="Access Microbiol">
        <title>De-novo genome assembly for Akanthomyces muscarius, a biocontrol agent of insect agricultural pests.</title>
        <authorList>
            <person name="Erdos Z."/>
            <person name="Studholme D.J."/>
            <person name="Raymond B."/>
            <person name="Sharma M."/>
        </authorList>
    </citation>
    <scope>NUCLEOTIDE SEQUENCE</scope>
    <source>
        <strain evidence="9">Ve6</strain>
    </source>
</reference>
<evidence type="ECO:0000256" key="6">
    <source>
        <dbReference type="ARBA" id="ARBA00031403"/>
    </source>
</evidence>
<dbReference type="SUPFAM" id="SSF55909">
    <property type="entry name" value="Pentein"/>
    <property type="match status" value="1"/>
</dbReference>
<dbReference type="InterPro" id="IPR033195">
    <property type="entry name" value="AmidinoTrfase"/>
</dbReference>
<dbReference type="EC" id="2.1.4.1" evidence="3"/>
<dbReference type="AlphaFoldDB" id="A0A9W8QPN6"/>
<dbReference type="Proteomes" id="UP001144673">
    <property type="component" value="Chromosome 1"/>
</dbReference>
<evidence type="ECO:0000256" key="2">
    <source>
        <dbReference type="ARBA" id="ARBA00006943"/>
    </source>
</evidence>
<keyword evidence="5" id="KW-0808">Transferase</keyword>